<dbReference type="Proteomes" id="UP000828236">
    <property type="component" value="Unassembled WGS sequence"/>
</dbReference>
<dbReference type="EMBL" id="SDOV01000001">
    <property type="protein sequence ID" value="KAH7645408.1"/>
    <property type="molecule type" value="Genomic_DNA"/>
</dbReference>
<keyword evidence="6" id="KW-1133">Transmembrane helix</keyword>
<name>A0A9D4P766_DERFA</name>
<keyword evidence="7" id="KW-0496">Mitochondrion</keyword>
<dbReference type="PANTHER" id="PTHR45624:SF12">
    <property type="entry name" value="MITOCHONDRIAL ORNITHINE TRANSPORTER 1"/>
    <property type="match status" value="1"/>
</dbReference>
<evidence type="ECO:0000256" key="8">
    <source>
        <dbReference type="ARBA" id="ARBA00023136"/>
    </source>
</evidence>
<comment type="similarity">
    <text evidence="2 10">Belongs to the mitochondrial carrier (TC 2.A.29) family.</text>
</comment>
<evidence type="ECO:0000313" key="11">
    <source>
        <dbReference type="EMBL" id="KAH7645408.1"/>
    </source>
</evidence>
<evidence type="ECO:0000256" key="5">
    <source>
        <dbReference type="ARBA" id="ARBA00022737"/>
    </source>
</evidence>
<sequence length="312" mass="34226">MENESTVDRVKFDFEMKSQDEKQPLNPAIHGAIDLLAGSAGGTANVLVGQPLDTIKVKMQTFPHLYKNTMICFKQTLLKEGVRKGLYAGTLPALLANVAENSVLFCAYGFCQKIVQFATKKDSCNALENATAGFLAAFFSSFTLCPTELIKCKLQALRETGKGSIGAFELTRNILKSEGIPGLFRGLTSTMAREMPGYFFFFGGYEYTKSAMIKYGGQSEELGLMKTTIAGGIGGICLWTSIFPFDVVKSRIQIQSSQESMNKVLLTILRQEGIKGLYNGLTPTLLRTFPSTGALFVAYEYSKLYMTKALLD</sequence>
<dbReference type="InterPro" id="IPR023395">
    <property type="entry name" value="MCP_dom_sf"/>
</dbReference>
<accession>A0A9D4P766</accession>
<keyword evidence="3 10" id="KW-0813">Transport</keyword>
<dbReference type="AlphaFoldDB" id="A0A9D4P766"/>
<gene>
    <name evidence="11" type="ORF">HUG17_0946</name>
</gene>
<dbReference type="Gene3D" id="1.50.40.10">
    <property type="entry name" value="Mitochondrial carrier domain"/>
    <property type="match status" value="1"/>
</dbReference>
<feature type="repeat" description="Solcar" evidence="9">
    <location>
        <begin position="124"/>
        <end position="211"/>
    </location>
</feature>
<dbReference type="InterPro" id="IPR018108">
    <property type="entry name" value="MCP_transmembrane"/>
</dbReference>
<protein>
    <submittedName>
        <fullName evidence="11">Mitochondrial ornithine transporter 1-like</fullName>
    </submittedName>
</protein>
<comment type="caution">
    <text evidence="11">The sequence shown here is derived from an EMBL/GenBank/DDBJ whole genome shotgun (WGS) entry which is preliminary data.</text>
</comment>
<evidence type="ECO:0000256" key="7">
    <source>
        <dbReference type="ARBA" id="ARBA00023128"/>
    </source>
</evidence>
<dbReference type="GO" id="GO:0031966">
    <property type="term" value="C:mitochondrial membrane"/>
    <property type="evidence" value="ECO:0007669"/>
    <property type="project" value="UniProtKB-SubCell"/>
</dbReference>
<keyword evidence="4 9" id="KW-0812">Transmembrane</keyword>
<dbReference type="InterPro" id="IPR050567">
    <property type="entry name" value="Mitochondrial_Carrier"/>
</dbReference>
<dbReference type="SUPFAM" id="SSF103506">
    <property type="entry name" value="Mitochondrial carrier"/>
    <property type="match status" value="1"/>
</dbReference>
<reference evidence="11" key="2">
    <citation type="journal article" date="2021" name="World Allergy Organ. J.">
        <title>Chromosome-level assembly of Dermatophagoides farinae genome and transcriptome reveals two novel allergens Der f 37 and Der f 39.</title>
        <authorList>
            <person name="Chen J."/>
            <person name="Cai Z."/>
            <person name="Fan D."/>
            <person name="Hu J."/>
            <person name="Hou Y."/>
            <person name="He Y."/>
            <person name="Zhang Z."/>
            <person name="Zhao Z."/>
            <person name="Gao P."/>
            <person name="Hu W."/>
            <person name="Sun J."/>
            <person name="Li J."/>
            <person name="Ji K."/>
        </authorList>
    </citation>
    <scope>NUCLEOTIDE SEQUENCE</scope>
    <source>
        <strain evidence="11">JKM2019</strain>
    </source>
</reference>
<evidence type="ECO:0000256" key="9">
    <source>
        <dbReference type="PROSITE-ProRule" id="PRU00282"/>
    </source>
</evidence>
<feature type="repeat" description="Solcar" evidence="9">
    <location>
        <begin position="29"/>
        <end position="114"/>
    </location>
</feature>
<evidence type="ECO:0000256" key="6">
    <source>
        <dbReference type="ARBA" id="ARBA00022989"/>
    </source>
</evidence>
<organism evidence="11">
    <name type="scientific">Dermatophagoides farinae</name>
    <name type="common">American house dust mite</name>
    <dbReference type="NCBI Taxonomy" id="6954"/>
    <lineage>
        <taxon>Eukaryota</taxon>
        <taxon>Metazoa</taxon>
        <taxon>Ecdysozoa</taxon>
        <taxon>Arthropoda</taxon>
        <taxon>Chelicerata</taxon>
        <taxon>Arachnida</taxon>
        <taxon>Acari</taxon>
        <taxon>Acariformes</taxon>
        <taxon>Sarcoptiformes</taxon>
        <taxon>Astigmata</taxon>
        <taxon>Psoroptidia</taxon>
        <taxon>Analgoidea</taxon>
        <taxon>Pyroglyphidae</taxon>
        <taxon>Dermatophagoidinae</taxon>
        <taxon>Dermatophagoides</taxon>
    </lineage>
</organism>
<evidence type="ECO:0000256" key="4">
    <source>
        <dbReference type="ARBA" id="ARBA00022692"/>
    </source>
</evidence>
<dbReference type="GO" id="GO:0000064">
    <property type="term" value="F:L-ornithine transmembrane transporter activity"/>
    <property type="evidence" value="ECO:0007669"/>
    <property type="project" value="TreeGrafter"/>
</dbReference>
<feature type="repeat" description="Solcar" evidence="9">
    <location>
        <begin position="222"/>
        <end position="305"/>
    </location>
</feature>
<dbReference type="GO" id="GO:1990575">
    <property type="term" value="P:mitochondrial L-ornithine transmembrane transport"/>
    <property type="evidence" value="ECO:0007669"/>
    <property type="project" value="TreeGrafter"/>
</dbReference>
<keyword evidence="5" id="KW-0677">Repeat</keyword>
<comment type="subcellular location">
    <subcellularLocation>
        <location evidence="1">Mitochondrion membrane</location>
        <topology evidence="1">Multi-pass membrane protein</topology>
    </subcellularLocation>
</comment>
<dbReference type="PANTHER" id="PTHR45624">
    <property type="entry name" value="MITOCHONDRIAL BASIC AMINO ACIDS TRANSPORTER-RELATED"/>
    <property type="match status" value="1"/>
</dbReference>
<reference evidence="11" key="1">
    <citation type="submission" date="2020-06" db="EMBL/GenBank/DDBJ databases">
        <authorList>
            <person name="Ji K."/>
            <person name="Li J."/>
        </authorList>
    </citation>
    <scope>NUCLEOTIDE SEQUENCE</scope>
    <source>
        <strain evidence="11">JKM2019</strain>
        <tissue evidence="11">Whole body</tissue>
    </source>
</reference>
<evidence type="ECO:0000256" key="3">
    <source>
        <dbReference type="ARBA" id="ARBA00022448"/>
    </source>
</evidence>
<evidence type="ECO:0000256" key="2">
    <source>
        <dbReference type="ARBA" id="ARBA00006375"/>
    </source>
</evidence>
<dbReference type="PROSITE" id="PS50920">
    <property type="entry name" value="SOLCAR"/>
    <property type="match status" value="3"/>
</dbReference>
<evidence type="ECO:0000256" key="10">
    <source>
        <dbReference type="RuleBase" id="RU000488"/>
    </source>
</evidence>
<evidence type="ECO:0000256" key="1">
    <source>
        <dbReference type="ARBA" id="ARBA00004225"/>
    </source>
</evidence>
<keyword evidence="8 9" id="KW-0472">Membrane</keyword>
<dbReference type="Pfam" id="PF00153">
    <property type="entry name" value="Mito_carr"/>
    <property type="match status" value="3"/>
</dbReference>
<proteinExistence type="inferred from homology"/>